<comment type="caution">
    <text evidence="4">The sequence shown here is derived from an EMBL/GenBank/DDBJ whole genome shotgun (WGS) entry which is preliminary data.</text>
</comment>
<reference evidence="5" key="1">
    <citation type="journal article" date="2019" name="Int. J. Syst. Evol. Microbiol.">
        <title>The Global Catalogue of Microorganisms (GCM) 10K type strain sequencing project: providing services to taxonomists for standard genome sequencing and annotation.</title>
        <authorList>
            <consortium name="The Broad Institute Genomics Platform"/>
            <consortium name="The Broad Institute Genome Sequencing Center for Infectious Disease"/>
            <person name="Wu L."/>
            <person name="Ma J."/>
        </authorList>
    </citation>
    <scope>NUCLEOTIDE SEQUENCE [LARGE SCALE GENOMIC DNA]</scope>
    <source>
        <strain evidence="5">JCM 18053</strain>
    </source>
</reference>
<evidence type="ECO:0000256" key="1">
    <source>
        <dbReference type="SAM" id="Coils"/>
    </source>
</evidence>
<protein>
    <submittedName>
        <fullName evidence="4">Uncharacterized protein</fullName>
    </submittedName>
</protein>
<feature type="region of interest" description="Disordered" evidence="2">
    <location>
        <begin position="225"/>
        <end position="244"/>
    </location>
</feature>
<keyword evidence="3" id="KW-0812">Transmembrane</keyword>
<evidence type="ECO:0000313" key="5">
    <source>
        <dbReference type="Proteomes" id="UP001499852"/>
    </source>
</evidence>
<accession>A0ABP9PHY4</accession>
<dbReference type="Proteomes" id="UP001499852">
    <property type="component" value="Unassembled WGS sequence"/>
</dbReference>
<organism evidence="4 5">
    <name type="scientific">Prosthecobacter algae</name>
    <dbReference type="NCBI Taxonomy" id="1144682"/>
    <lineage>
        <taxon>Bacteria</taxon>
        <taxon>Pseudomonadati</taxon>
        <taxon>Verrucomicrobiota</taxon>
        <taxon>Verrucomicrobiia</taxon>
        <taxon>Verrucomicrobiales</taxon>
        <taxon>Verrucomicrobiaceae</taxon>
        <taxon>Prosthecobacter</taxon>
    </lineage>
</organism>
<dbReference type="EMBL" id="BAABIA010000009">
    <property type="protein sequence ID" value="GAA5146888.1"/>
    <property type="molecule type" value="Genomic_DNA"/>
</dbReference>
<feature type="transmembrane region" description="Helical" evidence="3">
    <location>
        <begin position="12"/>
        <end position="30"/>
    </location>
</feature>
<evidence type="ECO:0000313" key="4">
    <source>
        <dbReference type="EMBL" id="GAA5146888.1"/>
    </source>
</evidence>
<feature type="compositionally biased region" description="Basic residues" evidence="2">
    <location>
        <begin position="226"/>
        <end position="244"/>
    </location>
</feature>
<feature type="region of interest" description="Disordered" evidence="2">
    <location>
        <begin position="138"/>
        <end position="193"/>
    </location>
</feature>
<gene>
    <name evidence="4" type="ORF">GCM10023213_40720</name>
</gene>
<keyword evidence="1" id="KW-0175">Coiled coil</keyword>
<dbReference type="RefSeq" id="WP_345738250.1">
    <property type="nucleotide sequence ID" value="NZ_BAABIA010000009.1"/>
</dbReference>
<keyword evidence="3" id="KW-0472">Membrane</keyword>
<name>A0ABP9PHY4_9BACT</name>
<feature type="coiled-coil region" evidence="1">
    <location>
        <begin position="35"/>
        <end position="62"/>
    </location>
</feature>
<keyword evidence="3" id="KW-1133">Transmembrane helix</keyword>
<evidence type="ECO:0000256" key="2">
    <source>
        <dbReference type="SAM" id="MobiDB-lite"/>
    </source>
</evidence>
<keyword evidence="5" id="KW-1185">Reference proteome</keyword>
<evidence type="ECO:0000256" key="3">
    <source>
        <dbReference type="SAM" id="Phobius"/>
    </source>
</evidence>
<sequence length="244" mass="27003">MLSLAEKQIYILAISLMAGLFVAAMVRLWLLRRVEERLLKNKDALEKQIVLQQKDLLTVRQESNAWRVEMQRQFDLFRHMASDQLGVEERRFNDLLAQSTRREYELQTALALAKDMCIELPSAKARILHLESLLGSPRPPASGNDGGLTAPVAPVSPMPDLGGPEVAASPPAPETPELESPIAPAPDISEALPALDDGKLAALEQKLAEAERKNISLQQTLAATRLRLRPRANAPRKTRSKQQA</sequence>
<proteinExistence type="predicted"/>